<gene>
    <name evidence="1" type="ORF">CHX27_07150</name>
</gene>
<evidence type="ECO:0000313" key="1">
    <source>
        <dbReference type="EMBL" id="OYQ44785.1"/>
    </source>
</evidence>
<keyword evidence="2" id="KW-1185">Reference proteome</keyword>
<name>A0A255ZV43_9FLAO</name>
<feature type="non-terminal residue" evidence="1">
    <location>
        <position position="1"/>
    </location>
</feature>
<reference evidence="1 2" key="1">
    <citation type="submission" date="2017-07" db="EMBL/GenBank/DDBJ databases">
        <title>Flavobacterium cyanobacteriorum sp. nov., isolated from cyanobacterial aggregates in a eutrophic lake.</title>
        <authorList>
            <person name="Cai H."/>
        </authorList>
    </citation>
    <scope>NUCLEOTIDE SEQUENCE [LARGE SCALE GENOMIC DNA]</scope>
    <source>
        <strain evidence="1 2">TH167</strain>
    </source>
</reference>
<organism evidence="1 2">
    <name type="scientific">Flavobacterium aurantiibacter</name>
    <dbReference type="NCBI Taxonomy" id="2023067"/>
    <lineage>
        <taxon>Bacteria</taxon>
        <taxon>Pseudomonadati</taxon>
        <taxon>Bacteroidota</taxon>
        <taxon>Flavobacteriia</taxon>
        <taxon>Flavobacteriales</taxon>
        <taxon>Flavobacteriaceae</taxon>
        <taxon>Flavobacterium</taxon>
    </lineage>
</organism>
<proteinExistence type="predicted"/>
<protein>
    <submittedName>
        <fullName evidence="1">Uncharacterized protein</fullName>
    </submittedName>
</protein>
<sequence>VHPFTFHVPGLTHNSLEPERVEGNIVYIVKNMAQHCAPVLSSEKLGTTATTVRAPVRSFKEHFCALNPQKPMLAYGVNPKNFNIRFEIKYFRNS</sequence>
<accession>A0A255ZV43</accession>
<dbReference type="AlphaFoldDB" id="A0A255ZV43"/>
<evidence type="ECO:0000313" key="2">
    <source>
        <dbReference type="Proteomes" id="UP000216035"/>
    </source>
</evidence>
<dbReference type="RefSeq" id="WP_165764458.1">
    <property type="nucleotide sequence ID" value="NZ_NOXX01000189.1"/>
</dbReference>
<dbReference type="EMBL" id="NOXX01000189">
    <property type="protein sequence ID" value="OYQ44785.1"/>
    <property type="molecule type" value="Genomic_DNA"/>
</dbReference>
<comment type="caution">
    <text evidence="1">The sequence shown here is derived from an EMBL/GenBank/DDBJ whole genome shotgun (WGS) entry which is preliminary data.</text>
</comment>
<dbReference type="Proteomes" id="UP000216035">
    <property type="component" value="Unassembled WGS sequence"/>
</dbReference>